<dbReference type="InterPro" id="IPR036116">
    <property type="entry name" value="FN3_sf"/>
</dbReference>
<dbReference type="Proteomes" id="UP000409147">
    <property type="component" value="Unassembled WGS sequence"/>
</dbReference>
<dbReference type="EMBL" id="CABHNB010000013">
    <property type="protein sequence ID" value="VUW98239.1"/>
    <property type="molecule type" value="Genomic_DNA"/>
</dbReference>
<organism evidence="3 5">
    <name type="scientific">Blautia obeum</name>
    <dbReference type="NCBI Taxonomy" id="40520"/>
    <lineage>
        <taxon>Bacteria</taxon>
        <taxon>Bacillati</taxon>
        <taxon>Bacillota</taxon>
        <taxon>Clostridia</taxon>
        <taxon>Lachnospirales</taxon>
        <taxon>Lachnospiraceae</taxon>
        <taxon>Blautia</taxon>
    </lineage>
</organism>
<dbReference type="CDD" id="cd00063">
    <property type="entry name" value="FN3"/>
    <property type="match status" value="1"/>
</dbReference>
<dbReference type="InterPro" id="IPR003343">
    <property type="entry name" value="Big_2"/>
</dbReference>
<feature type="chain" id="PRO_5042332747" evidence="1">
    <location>
        <begin position="25"/>
        <end position="374"/>
    </location>
</feature>
<feature type="signal peptide" evidence="1">
    <location>
        <begin position="1"/>
        <end position="24"/>
    </location>
</feature>
<reference evidence="3 5" key="1">
    <citation type="submission" date="2015-09" db="EMBL/GenBank/DDBJ databases">
        <authorList>
            <consortium name="Pathogen Informatics"/>
        </authorList>
    </citation>
    <scope>NUCLEOTIDE SEQUENCE [LARGE SCALE GENOMIC DNA]</scope>
    <source>
        <strain evidence="3 5">2789STDY5608837</strain>
    </source>
</reference>
<evidence type="ECO:0000259" key="2">
    <source>
        <dbReference type="SMART" id="SM00635"/>
    </source>
</evidence>
<reference evidence="4 6" key="2">
    <citation type="submission" date="2019-07" db="EMBL/GenBank/DDBJ databases">
        <authorList>
            <person name="Hibberd C M."/>
            <person name="Gehrig L. J."/>
            <person name="Chang H.-W."/>
            <person name="Venkatesh S."/>
        </authorList>
    </citation>
    <scope>NUCLEOTIDE SEQUENCE [LARGE SCALE GENOMIC DNA]</scope>
    <source>
        <strain evidence="4">Ruminococcus_obeum_SSTS_Bg7063</strain>
    </source>
</reference>
<dbReference type="InterPro" id="IPR013783">
    <property type="entry name" value="Ig-like_fold"/>
</dbReference>
<evidence type="ECO:0000313" key="6">
    <source>
        <dbReference type="Proteomes" id="UP000409147"/>
    </source>
</evidence>
<evidence type="ECO:0000313" key="3">
    <source>
        <dbReference type="EMBL" id="CUO12814.1"/>
    </source>
</evidence>
<evidence type="ECO:0000256" key="1">
    <source>
        <dbReference type="SAM" id="SignalP"/>
    </source>
</evidence>
<dbReference type="InterPro" id="IPR008964">
    <property type="entry name" value="Invasin/intimin_cell_adhesion"/>
</dbReference>
<dbReference type="RefSeq" id="WP_055066009.1">
    <property type="nucleotide sequence ID" value="NZ_CABHNB010000013.1"/>
</dbReference>
<dbReference type="AlphaFoldDB" id="A0A174CI57"/>
<dbReference type="Pfam" id="PF02368">
    <property type="entry name" value="Big_2"/>
    <property type="match status" value="1"/>
</dbReference>
<name>A0A174CI57_9FIRM</name>
<evidence type="ECO:0000313" key="5">
    <source>
        <dbReference type="Proteomes" id="UP000095409"/>
    </source>
</evidence>
<dbReference type="EMBL" id="CYZD01000006">
    <property type="protein sequence ID" value="CUO12814.1"/>
    <property type="molecule type" value="Genomic_DNA"/>
</dbReference>
<keyword evidence="1" id="KW-0732">Signal</keyword>
<dbReference type="SUPFAM" id="SSF49265">
    <property type="entry name" value="Fibronectin type III"/>
    <property type="match status" value="1"/>
</dbReference>
<dbReference type="Gene3D" id="2.60.40.1080">
    <property type="match status" value="1"/>
</dbReference>
<dbReference type="InterPro" id="IPR003961">
    <property type="entry name" value="FN3_dom"/>
</dbReference>
<evidence type="ECO:0000313" key="4">
    <source>
        <dbReference type="EMBL" id="VUW98239.1"/>
    </source>
</evidence>
<accession>A0A174CI57</accession>
<dbReference type="SMART" id="SM00635">
    <property type="entry name" value="BID_2"/>
    <property type="match status" value="1"/>
</dbReference>
<feature type="domain" description="BIG2" evidence="2">
    <location>
        <begin position="135"/>
        <end position="207"/>
    </location>
</feature>
<gene>
    <name evidence="3" type="ORF">ERS852394_01522</name>
    <name evidence="4" type="ORF">ROSSTS7063_00945</name>
</gene>
<dbReference type="Gene3D" id="2.60.40.10">
    <property type="entry name" value="Immunoglobulins"/>
    <property type="match status" value="1"/>
</dbReference>
<dbReference type="Proteomes" id="UP000095409">
    <property type="component" value="Unassembled WGS sequence"/>
</dbReference>
<keyword evidence="6" id="KW-1185">Reference proteome</keyword>
<protein>
    <submittedName>
        <fullName evidence="3">Bacterial Ig-like domain (Group 2)</fullName>
    </submittedName>
</protein>
<sequence>MKKSLKKALCGLMAGLMVAVTVPAALPEAVYVAEVQAAARVATPKLVSAKASGKSKIVFKWKAVKGASGYTVFRKEKGGKWKNVAEVKGAKKTAFSDTKVITGTQYTYSVKAFKNTKGKKTFSSYNKKGVTAIAGLYTLKLNSSRITLNPGKSYTLKVNGTKLTPAWRSSNSKIVTVNKKGRITAKKAGTAKITATLGGKKFVCTVTVKKASAAANKLAKNYAKVRNYINKNGRYSEDGSKYIEASIDAETTAILSYDTKSDKLDMGLSLQIKKEGIISAMDILVNCAKSDSARVISGIYASGNAVYTTATMKASIYNGKQNLVFYNTNGSRAQSEIQEAANATLQAAMAGTEYLLRSKLNMSLKDLGFKAYKL</sequence>
<proteinExistence type="predicted"/>
<dbReference type="SUPFAM" id="SSF49373">
    <property type="entry name" value="Invasin/intimin cell-adhesion fragments"/>
    <property type="match status" value="1"/>
</dbReference>